<proteinExistence type="predicted"/>
<sequence>MENSQFITFQKFNLKEDAVELANFLKESKIEYRIEDVSSGLDGNFGGSELTKDYLIKLQKEDFEKADVLLLQLSSNLVETIGSDHYLHDFTDEELKEIIVKKDEWSHLDYLLAQKILKERGHEIAPEEIERHRKQRLEDLAKPEERQTTWIIIGYIMAFLGGFMGIFIGWYLKTHRKTLPNGDRVYNYIESDRKQGGRILTLSIISLVFWIGVRIYFSK</sequence>
<dbReference type="EMBL" id="RCCB01000012">
    <property type="protein sequence ID" value="RLJ24312.1"/>
    <property type="molecule type" value="Genomic_DNA"/>
</dbReference>
<feature type="transmembrane region" description="Helical" evidence="1">
    <location>
        <begin position="199"/>
        <end position="217"/>
    </location>
</feature>
<dbReference type="EMBL" id="PJND01000007">
    <property type="protein sequence ID" value="PKW29972.1"/>
    <property type="molecule type" value="Genomic_DNA"/>
</dbReference>
<keyword evidence="1" id="KW-1133">Transmembrane helix</keyword>
<accession>A0A497U2A4</accession>
<evidence type="ECO:0000313" key="3">
    <source>
        <dbReference type="EMBL" id="RLJ24312.1"/>
    </source>
</evidence>
<dbReference type="Proteomes" id="UP000233767">
    <property type="component" value="Unassembled WGS sequence"/>
</dbReference>
<organism evidence="3 5">
    <name type="scientific">Flavobacterium lindanitolerans</name>
    <dbReference type="NCBI Taxonomy" id="428988"/>
    <lineage>
        <taxon>Bacteria</taxon>
        <taxon>Pseudomonadati</taxon>
        <taxon>Bacteroidota</taxon>
        <taxon>Flavobacteriia</taxon>
        <taxon>Flavobacteriales</taxon>
        <taxon>Flavobacteriaceae</taxon>
        <taxon>Flavobacterium</taxon>
    </lineage>
</organism>
<protein>
    <recommendedName>
        <fullName evidence="6">Signal transducing protein</fullName>
    </recommendedName>
</protein>
<dbReference type="Proteomes" id="UP000275027">
    <property type="component" value="Unassembled WGS sequence"/>
</dbReference>
<keyword evidence="1" id="KW-0472">Membrane</keyword>
<keyword evidence="1" id="KW-0812">Transmembrane</keyword>
<evidence type="ECO:0000313" key="4">
    <source>
        <dbReference type="Proteomes" id="UP000233767"/>
    </source>
</evidence>
<name>A0A497U2A4_9FLAO</name>
<dbReference type="RefSeq" id="WP_056070377.1">
    <property type="nucleotide sequence ID" value="NZ_PJND01000007.1"/>
</dbReference>
<gene>
    <name evidence="2" type="ORF">B0G92_1620</name>
    <name evidence="3" type="ORF">CLV50_2192</name>
</gene>
<reference evidence="3 5" key="2">
    <citation type="submission" date="2018-10" db="EMBL/GenBank/DDBJ databases">
        <title>Genomic Encyclopedia of Archaeal and Bacterial Type Strains, Phase II (KMG-II): from individual species to whole genera.</title>
        <authorList>
            <person name="Goeker M."/>
        </authorList>
    </citation>
    <scope>NUCLEOTIDE SEQUENCE [LARGE SCALE GENOMIC DNA]</scope>
    <source>
        <strain evidence="3 5">DSM 21886</strain>
    </source>
</reference>
<keyword evidence="4" id="KW-1185">Reference proteome</keyword>
<evidence type="ECO:0000313" key="2">
    <source>
        <dbReference type="EMBL" id="PKW29972.1"/>
    </source>
</evidence>
<evidence type="ECO:0000313" key="5">
    <source>
        <dbReference type="Proteomes" id="UP000275027"/>
    </source>
</evidence>
<comment type="caution">
    <text evidence="3">The sequence shown here is derived from an EMBL/GenBank/DDBJ whole genome shotgun (WGS) entry which is preliminary data.</text>
</comment>
<evidence type="ECO:0008006" key="6">
    <source>
        <dbReference type="Google" id="ProtNLM"/>
    </source>
</evidence>
<dbReference type="AlphaFoldDB" id="A0A497U2A4"/>
<reference evidence="2 4" key="1">
    <citation type="submission" date="2017-12" db="EMBL/GenBank/DDBJ databases">
        <title>Genomic Encyclopedia of Type Strains, Phase III (KMG-III): the genomes of soil and plant-associated and newly described type strains.</title>
        <authorList>
            <person name="Whitman W."/>
        </authorList>
    </citation>
    <scope>NUCLEOTIDE SEQUENCE [LARGE SCALE GENOMIC DNA]</scope>
    <source>
        <strain evidence="2 4">IP-10</strain>
    </source>
</reference>
<evidence type="ECO:0000256" key="1">
    <source>
        <dbReference type="SAM" id="Phobius"/>
    </source>
</evidence>
<feature type="transmembrane region" description="Helical" evidence="1">
    <location>
        <begin position="150"/>
        <end position="172"/>
    </location>
</feature>